<gene>
    <name evidence="2" type="ORF">TQ35_007420</name>
    <name evidence="1" type="ORF">TQ35_09650</name>
</gene>
<dbReference type="AlphaFoldDB" id="A0A0F2LKA8"/>
<reference evidence="1" key="1">
    <citation type="submission" date="2015-03" db="EMBL/GenBank/DDBJ databases">
        <title>Metagenome Sequencing of an Archaeal-Dominated Microbial Community from a Hot Spring at the Los Azufres Geothermal Field, Mexico.</title>
        <authorList>
            <person name="Servin-Garciduenas L.E."/>
            <person name="Martinez-Romero E."/>
        </authorList>
    </citation>
    <scope>NUCLEOTIDE SEQUENCE [LARGE SCALE GENOMIC DNA]</scope>
    <source>
        <strain evidence="1">AZ1-454</strain>
    </source>
</reference>
<dbReference type="EMBL" id="JZWS01000272">
    <property type="protein sequence ID" value="KJR77988.1"/>
    <property type="molecule type" value="Genomic_DNA"/>
</dbReference>
<reference evidence="2" key="2">
    <citation type="submission" date="2022-05" db="EMBL/GenBank/DDBJ databases">
        <title>Metagenome Sequencing of an Archaeal-Dominated Microbial Community from a Hot Spring at the Los Azufres Geothermal Field, Mexico.</title>
        <authorList>
            <person name="Marin-Paredes R."/>
            <person name="Martinez-Romero E."/>
            <person name="Servin-Garciduenas L.E."/>
        </authorList>
    </citation>
    <scope>NUCLEOTIDE SEQUENCE</scope>
    <source>
        <strain evidence="2">AZ1-454</strain>
    </source>
</reference>
<accession>A0A0F2LKA8</accession>
<name>A0A0F2LKA8_9CREN</name>
<dbReference type="PATRIC" id="fig|1326980.8.peg.1171"/>
<protein>
    <submittedName>
        <fullName evidence="1">Uncharacterized protein</fullName>
    </submittedName>
</protein>
<evidence type="ECO:0000313" key="2">
    <source>
        <dbReference type="EMBL" id="MCL7344384.1"/>
    </source>
</evidence>
<dbReference type="EMBL" id="JZWS02000008">
    <property type="protein sequence ID" value="MCL7344384.1"/>
    <property type="molecule type" value="Genomic_DNA"/>
</dbReference>
<proteinExistence type="predicted"/>
<comment type="caution">
    <text evidence="1">The sequence shown here is derived from an EMBL/GenBank/DDBJ whole genome shotgun (WGS) entry which is preliminary data.</text>
</comment>
<organism evidence="1">
    <name type="scientific">Candidatus Aramenus sulfurataquae</name>
    <dbReference type="NCBI Taxonomy" id="1326980"/>
    <lineage>
        <taxon>Archaea</taxon>
        <taxon>Thermoproteota</taxon>
        <taxon>Thermoprotei</taxon>
        <taxon>Sulfolobales</taxon>
        <taxon>Sulfolobaceae</taxon>
        <taxon>Candidatus Aramenus</taxon>
    </lineage>
</organism>
<evidence type="ECO:0000313" key="1">
    <source>
        <dbReference type="EMBL" id="KJR77988.1"/>
    </source>
</evidence>
<sequence>MWIHVNSWDRCEECWLSYKRGIQHPNSLSCYKVGIPISSLKVSLDEFVEEVKRRGYVAKYGLFPFPVSLASKGVVILYFTSREEMEKAMGELRDLVKEPSFKERIFFNAFVNVDWEGGFNYRRGCPEFDRKFGDWRKWTNVESR</sequence>